<organism evidence="1 2">
    <name type="scientific">Acaulospora colombiana</name>
    <dbReference type="NCBI Taxonomy" id="27376"/>
    <lineage>
        <taxon>Eukaryota</taxon>
        <taxon>Fungi</taxon>
        <taxon>Fungi incertae sedis</taxon>
        <taxon>Mucoromycota</taxon>
        <taxon>Glomeromycotina</taxon>
        <taxon>Glomeromycetes</taxon>
        <taxon>Diversisporales</taxon>
        <taxon>Acaulosporaceae</taxon>
        <taxon>Acaulospora</taxon>
    </lineage>
</organism>
<keyword evidence="2" id="KW-1185">Reference proteome</keyword>
<reference evidence="1" key="1">
    <citation type="submission" date="2021-06" db="EMBL/GenBank/DDBJ databases">
        <authorList>
            <person name="Kallberg Y."/>
            <person name="Tangrot J."/>
            <person name="Rosling A."/>
        </authorList>
    </citation>
    <scope>NUCLEOTIDE SEQUENCE</scope>
    <source>
        <strain evidence="1">CL356</strain>
    </source>
</reference>
<evidence type="ECO:0000313" key="1">
    <source>
        <dbReference type="EMBL" id="CAG8691923.1"/>
    </source>
</evidence>
<proteinExistence type="predicted"/>
<protein>
    <submittedName>
        <fullName evidence="1">7451_t:CDS:1</fullName>
    </submittedName>
</protein>
<evidence type="ECO:0000313" key="2">
    <source>
        <dbReference type="Proteomes" id="UP000789525"/>
    </source>
</evidence>
<dbReference type="Proteomes" id="UP000789525">
    <property type="component" value="Unassembled WGS sequence"/>
</dbReference>
<accession>A0ACA9P5S3</accession>
<name>A0ACA9P5S3_9GLOM</name>
<feature type="non-terminal residue" evidence="1">
    <location>
        <position position="1"/>
    </location>
</feature>
<comment type="caution">
    <text evidence="1">The sequence shown here is derived from an EMBL/GenBank/DDBJ whole genome shotgun (WGS) entry which is preliminary data.</text>
</comment>
<sequence length="165" mass="18722">RDSKRRFDFLAKISMTDTDITVEIELDALNRITADLYRLLIHWAKERRDTLSPTAGGLMVRPEAALGEEVKTGRELETMDGVQWMGDVLQVDLLENTAKVQVQEEEMIGGHMTSIALKEPWVAPVSLLISPVTQPSMSNPVQPRAVQRRRSTRINQKKRLAAHHR</sequence>
<gene>
    <name evidence="1" type="ORF">ACOLOM_LOCUS9865</name>
</gene>
<dbReference type="EMBL" id="CAJVPT010029737">
    <property type="protein sequence ID" value="CAG8691923.1"/>
    <property type="molecule type" value="Genomic_DNA"/>
</dbReference>